<sequence length="470" mass="53719">MEALWSFVDQHWWLTVFALTFLLKGTRTIINAIAFYALYRPIPIPEKPTYTADDVTVILPSIDGDGEELRETVGSILRCAPAEIILVTIDANVNRANKMIDAMGGAAQKTIRVMSVPQANKRRQMCTAIPQVSTKIIIFADDDVSWRSTLLPWILAPFERPNIGGVGTNQKIKRNDSFRYLSKEYLWQFLGEMYIRRRNFDITACTQIDGGLPCLSGRTVAYRARILQNGDFTHGFQNEKWNGFTLNADDDNFITRWMVSHGFDTTVQYHQEAEVETTLECNRRYLYQCLRWVRSNWRSNLTTMFVERHTWTRQPWSTYAVQQTTLTAWALPYDLALFYTLYRASISEGFDYNTCLAAAIALAAWIIFSKCTKLMPHFVRHPEDTILLLPVVVVFGYVHGLIKFWGLVTLNAVSSCRLNPYPAPSPLLTARSQTTWGSRPAADTDDAIRMERPKVQAHPDSEKSLPHLPK</sequence>
<evidence type="ECO:0000313" key="10">
    <source>
        <dbReference type="EMBL" id="KAL0264374.1"/>
    </source>
</evidence>
<evidence type="ECO:0000256" key="7">
    <source>
        <dbReference type="ARBA" id="ARBA00023180"/>
    </source>
</evidence>
<dbReference type="Pfam" id="PF13641">
    <property type="entry name" value="Glyco_tranf_2_3"/>
    <property type="match status" value="1"/>
</dbReference>
<accession>A0ABR3CTZ2</accession>
<gene>
    <name evidence="10" type="ORF">SLS55_000323</name>
</gene>
<evidence type="ECO:0000256" key="2">
    <source>
        <dbReference type="ARBA" id="ARBA00022676"/>
    </source>
</evidence>
<evidence type="ECO:0000256" key="4">
    <source>
        <dbReference type="ARBA" id="ARBA00022692"/>
    </source>
</evidence>
<feature type="transmembrane region" description="Helical" evidence="9">
    <location>
        <begin position="388"/>
        <end position="408"/>
    </location>
</feature>
<keyword evidence="5 9" id="KW-1133">Transmembrane helix</keyword>
<protein>
    <recommendedName>
        <fullName evidence="12">Polysaccharide synthase Cps1p</fullName>
    </recommendedName>
</protein>
<dbReference type="EMBL" id="JAJVCZ030000001">
    <property type="protein sequence ID" value="KAL0264374.1"/>
    <property type="molecule type" value="Genomic_DNA"/>
</dbReference>
<evidence type="ECO:0000256" key="5">
    <source>
        <dbReference type="ARBA" id="ARBA00022989"/>
    </source>
</evidence>
<evidence type="ECO:0000256" key="1">
    <source>
        <dbReference type="ARBA" id="ARBA00004370"/>
    </source>
</evidence>
<keyword evidence="11" id="KW-1185">Reference proteome</keyword>
<evidence type="ECO:0000313" key="11">
    <source>
        <dbReference type="Proteomes" id="UP001430584"/>
    </source>
</evidence>
<dbReference type="InterPro" id="IPR052427">
    <property type="entry name" value="Glycosyltrans_GT2/GT47"/>
</dbReference>
<comment type="subcellular location">
    <subcellularLocation>
        <location evidence="1">Membrane</location>
    </subcellularLocation>
</comment>
<dbReference type="Gene3D" id="3.90.550.10">
    <property type="entry name" value="Spore Coat Polysaccharide Biosynthesis Protein SpsA, Chain A"/>
    <property type="match status" value="1"/>
</dbReference>
<feature type="transmembrane region" description="Helical" evidence="9">
    <location>
        <begin position="350"/>
        <end position="368"/>
    </location>
</feature>
<keyword evidence="4 9" id="KW-0812">Transmembrane</keyword>
<feature type="transmembrane region" description="Helical" evidence="9">
    <location>
        <begin position="12"/>
        <end position="39"/>
    </location>
</feature>
<name>A0ABR3CTZ2_9PEZI</name>
<comment type="caution">
    <text evidence="10">The sequence shown here is derived from an EMBL/GenBank/DDBJ whole genome shotgun (WGS) entry which is preliminary data.</text>
</comment>
<proteinExistence type="predicted"/>
<feature type="compositionally biased region" description="Basic and acidic residues" evidence="8">
    <location>
        <begin position="446"/>
        <end position="470"/>
    </location>
</feature>
<evidence type="ECO:0000256" key="6">
    <source>
        <dbReference type="ARBA" id="ARBA00023136"/>
    </source>
</evidence>
<dbReference type="PANTHER" id="PTHR47844">
    <property type="entry name" value="SYNTHASE CPS1, PUTATIVE (AFU_ORTHOLOGUE AFUA_7G02500)-RELATED"/>
    <property type="match status" value="1"/>
</dbReference>
<dbReference type="InterPro" id="IPR029044">
    <property type="entry name" value="Nucleotide-diphossugar_trans"/>
</dbReference>
<dbReference type="CDD" id="cd06434">
    <property type="entry name" value="GT2_HAS"/>
    <property type="match status" value="1"/>
</dbReference>
<keyword evidence="7" id="KW-0325">Glycoprotein</keyword>
<keyword evidence="6 9" id="KW-0472">Membrane</keyword>
<dbReference type="SUPFAM" id="SSF53448">
    <property type="entry name" value="Nucleotide-diphospho-sugar transferases"/>
    <property type="match status" value="1"/>
</dbReference>
<evidence type="ECO:0008006" key="12">
    <source>
        <dbReference type="Google" id="ProtNLM"/>
    </source>
</evidence>
<evidence type="ECO:0000256" key="3">
    <source>
        <dbReference type="ARBA" id="ARBA00022679"/>
    </source>
</evidence>
<feature type="region of interest" description="Disordered" evidence="8">
    <location>
        <begin position="434"/>
        <end position="470"/>
    </location>
</feature>
<evidence type="ECO:0000256" key="8">
    <source>
        <dbReference type="SAM" id="MobiDB-lite"/>
    </source>
</evidence>
<evidence type="ECO:0000256" key="9">
    <source>
        <dbReference type="SAM" id="Phobius"/>
    </source>
</evidence>
<dbReference type="PANTHER" id="PTHR47844:SF1">
    <property type="entry name" value="EXOSTOSIN-LIKE 2"/>
    <property type="match status" value="1"/>
</dbReference>
<dbReference type="RefSeq" id="XP_066637114.1">
    <property type="nucleotide sequence ID" value="XM_066771835.1"/>
</dbReference>
<dbReference type="Proteomes" id="UP001430584">
    <property type="component" value="Unassembled WGS sequence"/>
</dbReference>
<reference evidence="10 11" key="1">
    <citation type="submission" date="2024-02" db="EMBL/GenBank/DDBJ databases">
        <title>De novo assembly and annotation of 12 fungi associated with fruit tree decline syndrome in Ontario, Canada.</title>
        <authorList>
            <person name="Sulman M."/>
            <person name="Ellouze W."/>
            <person name="Ilyukhin E."/>
        </authorList>
    </citation>
    <scope>NUCLEOTIDE SEQUENCE [LARGE SCALE GENOMIC DNA]</scope>
    <source>
        <strain evidence="10 11">FDS-637</strain>
    </source>
</reference>
<keyword evidence="3" id="KW-0808">Transferase</keyword>
<keyword evidence="2" id="KW-0328">Glycosyltransferase</keyword>
<organism evidence="10 11">
    <name type="scientific">Diplodia seriata</name>
    <dbReference type="NCBI Taxonomy" id="420778"/>
    <lineage>
        <taxon>Eukaryota</taxon>
        <taxon>Fungi</taxon>
        <taxon>Dikarya</taxon>
        <taxon>Ascomycota</taxon>
        <taxon>Pezizomycotina</taxon>
        <taxon>Dothideomycetes</taxon>
        <taxon>Dothideomycetes incertae sedis</taxon>
        <taxon>Botryosphaeriales</taxon>
        <taxon>Botryosphaeriaceae</taxon>
        <taxon>Diplodia</taxon>
    </lineage>
</organism>
<dbReference type="GeneID" id="92004408"/>